<gene>
    <name evidence="8" type="ORF">SAMN04487752_1932</name>
</gene>
<dbReference type="GO" id="GO:0005886">
    <property type="term" value="C:plasma membrane"/>
    <property type="evidence" value="ECO:0007669"/>
    <property type="project" value="UniProtKB-SubCell"/>
</dbReference>
<dbReference type="PANTHER" id="PTHR43385">
    <property type="entry name" value="RIBOFLAVIN TRANSPORTER RIBJ"/>
    <property type="match status" value="1"/>
</dbReference>
<proteinExistence type="predicted"/>
<dbReference type="RefSeq" id="WP_226776532.1">
    <property type="nucleotide sequence ID" value="NZ_CP084916.1"/>
</dbReference>
<comment type="subcellular location">
    <subcellularLocation>
        <location evidence="1">Cell membrane</location>
        <topology evidence="1">Multi-pass membrane protein</topology>
    </subcellularLocation>
</comment>
<evidence type="ECO:0000259" key="7">
    <source>
        <dbReference type="PROSITE" id="PS50850"/>
    </source>
</evidence>
<dbReference type="PANTHER" id="PTHR43385:SF1">
    <property type="entry name" value="RIBOFLAVIN TRANSPORTER RIBJ"/>
    <property type="match status" value="1"/>
</dbReference>
<dbReference type="Gene3D" id="1.20.1250.20">
    <property type="entry name" value="MFS general substrate transporter like domains"/>
    <property type="match status" value="1"/>
</dbReference>
<evidence type="ECO:0000256" key="4">
    <source>
        <dbReference type="ARBA" id="ARBA00022989"/>
    </source>
</evidence>
<dbReference type="SUPFAM" id="SSF103473">
    <property type="entry name" value="MFS general substrate transporter"/>
    <property type="match status" value="1"/>
</dbReference>
<feature type="transmembrane region" description="Helical" evidence="6">
    <location>
        <begin position="146"/>
        <end position="170"/>
    </location>
</feature>
<organism evidence="8 9">
    <name type="scientific">Carnobacterium viridans</name>
    <dbReference type="NCBI Taxonomy" id="174587"/>
    <lineage>
        <taxon>Bacteria</taxon>
        <taxon>Bacillati</taxon>
        <taxon>Bacillota</taxon>
        <taxon>Bacilli</taxon>
        <taxon>Lactobacillales</taxon>
        <taxon>Carnobacteriaceae</taxon>
        <taxon>Carnobacterium</taxon>
    </lineage>
</organism>
<accession>A0A1H1A6J3</accession>
<evidence type="ECO:0000313" key="8">
    <source>
        <dbReference type="EMBL" id="SDQ35325.1"/>
    </source>
</evidence>
<feature type="transmembrane region" description="Helical" evidence="6">
    <location>
        <begin position="24"/>
        <end position="42"/>
    </location>
</feature>
<keyword evidence="3 6" id="KW-0812">Transmembrane</keyword>
<feature type="transmembrane region" description="Helical" evidence="6">
    <location>
        <begin position="176"/>
        <end position="197"/>
    </location>
</feature>
<protein>
    <submittedName>
        <fullName evidence="8">Major Facilitator Superfamily protein</fullName>
    </submittedName>
</protein>
<evidence type="ECO:0000256" key="3">
    <source>
        <dbReference type="ARBA" id="ARBA00022692"/>
    </source>
</evidence>
<evidence type="ECO:0000256" key="5">
    <source>
        <dbReference type="ARBA" id="ARBA00023136"/>
    </source>
</evidence>
<dbReference type="PROSITE" id="PS50850">
    <property type="entry name" value="MFS"/>
    <property type="match status" value="1"/>
</dbReference>
<feature type="transmembrane region" description="Helical" evidence="6">
    <location>
        <begin position="48"/>
        <end position="72"/>
    </location>
</feature>
<dbReference type="InterPro" id="IPR052983">
    <property type="entry name" value="MFS_Riboflavin_Transporter"/>
</dbReference>
<dbReference type="InterPro" id="IPR020846">
    <property type="entry name" value="MFS_dom"/>
</dbReference>
<sequence length="199" mass="21636">MVTNESEEAVPEGLTFAEAIRSPIFYFAAIAFISFVMVSTFTQQLQVFLVSTGINIVQVGAMMSMASIAMIISKIAMGSISDKIGSKTTYIGLAIIFTTAFIIFFSTSSPIILFVALLMYYMCAGTPNVLHQLITLDLFGKKDFTAIWGMLAVAANIGLAIGNPILGLMYDLTETYQLTITVCIVLMIICMVSFFLANH</sequence>
<keyword evidence="2" id="KW-0813">Transport</keyword>
<dbReference type="Pfam" id="PF07690">
    <property type="entry name" value="MFS_1"/>
    <property type="match status" value="1"/>
</dbReference>
<keyword evidence="9" id="KW-1185">Reference proteome</keyword>
<feature type="transmembrane region" description="Helical" evidence="6">
    <location>
        <begin position="111"/>
        <end position="134"/>
    </location>
</feature>
<keyword evidence="5 6" id="KW-0472">Membrane</keyword>
<evidence type="ECO:0000256" key="1">
    <source>
        <dbReference type="ARBA" id="ARBA00004651"/>
    </source>
</evidence>
<dbReference type="EMBL" id="FNJW01000008">
    <property type="protein sequence ID" value="SDQ35325.1"/>
    <property type="molecule type" value="Genomic_DNA"/>
</dbReference>
<evidence type="ECO:0000313" key="9">
    <source>
        <dbReference type="Proteomes" id="UP000199481"/>
    </source>
</evidence>
<dbReference type="InterPro" id="IPR011701">
    <property type="entry name" value="MFS"/>
</dbReference>
<keyword evidence="4 6" id="KW-1133">Transmembrane helix</keyword>
<feature type="domain" description="Major facilitator superfamily (MFS) profile" evidence="7">
    <location>
        <begin position="23"/>
        <end position="199"/>
    </location>
</feature>
<dbReference type="GO" id="GO:0022857">
    <property type="term" value="F:transmembrane transporter activity"/>
    <property type="evidence" value="ECO:0007669"/>
    <property type="project" value="InterPro"/>
</dbReference>
<name>A0A1H1A6J3_9LACT</name>
<reference evidence="9" key="1">
    <citation type="submission" date="2016-10" db="EMBL/GenBank/DDBJ databases">
        <authorList>
            <person name="Varghese N."/>
            <person name="Submissions S."/>
        </authorList>
    </citation>
    <scope>NUCLEOTIDE SEQUENCE [LARGE SCALE GENOMIC DNA]</scope>
    <source>
        <strain evidence="9">MPL-11</strain>
    </source>
</reference>
<dbReference type="Proteomes" id="UP000199481">
    <property type="component" value="Unassembled WGS sequence"/>
</dbReference>
<dbReference type="AlphaFoldDB" id="A0A1H1A6J3"/>
<evidence type="ECO:0000256" key="2">
    <source>
        <dbReference type="ARBA" id="ARBA00022448"/>
    </source>
</evidence>
<dbReference type="InterPro" id="IPR036259">
    <property type="entry name" value="MFS_trans_sf"/>
</dbReference>
<evidence type="ECO:0000256" key="6">
    <source>
        <dbReference type="SAM" id="Phobius"/>
    </source>
</evidence>
<feature type="transmembrane region" description="Helical" evidence="6">
    <location>
        <begin position="84"/>
        <end position="105"/>
    </location>
</feature>